<accession>A0A9X8ZH94</accession>
<comment type="caution">
    <text evidence="4">The sequence shown here is derived from an EMBL/GenBank/DDBJ whole genome shotgun (WGS) entry which is preliminary data.</text>
</comment>
<dbReference type="Gene3D" id="3.40.50.720">
    <property type="entry name" value="NAD(P)-binding Rossmann-like Domain"/>
    <property type="match status" value="1"/>
</dbReference>
<dbReference type="GO" id="GO:0016616">
    <property type="term" value="F:oxidoreductase activity, acting on the CH-OH group of donors, NAD or NADP as acceptor"/>
    <property type="evidence" value="ECO:0007669"/>
    <property type="project" value="InterPro"/>
</dbReference>
<dbReference type="GO" id="GO:0046168">
    <property type="term" value="P:glycerol-3-phosphate catabolic process"/>
    <property type="evidence" value="ECO:0007669"/>
    <property type="project" value="InterPro"/>
</dbReference>
<dbReference type="AlphaFoldDB" id="A0A9X8ZH94"/>
<evidence type="ECO:0000259" key="2">
    <source>
        <dbReference type="Pfam" id="PF01210"/>
    </source>
</evidence>
<dbReference type="InterPro" id="IPR011128">
    <property type="entry name" value="G3P_DH_NAD-dep_N"/>
</dbReference>
<dbReference type="Pfam" id="PF02317">
    <property type="entry name" value="Octopine_DH"/>
    <property type="match status" value="1"/>
</dbReference>
<dbReference type="PANTHER" id="PTHR38015:SF1">
    <property type="entry name" value="OPINE DEHYDROGENASE DOMAIN-CONTAINING PROTEIN"/>
    <property type="match status" value="1"/>
</dbReference>
<keyword evidence="1" id="KW-0560">Oxidoreductase</keyword>
<gene>
    <name evidence="4" type="ORF">FC678_11575</name>
</gene>
<feature type="domain" description="Opine dehydrogenase" evidence="3">
    <location>
        <begin position="186"/>
        <end position="328"/>
    </location>
</feature>
<dbReference type="Pfam" id="PF01210">
    <property type="entry name" value="NAD_Gly3P_dh_N"/>
    <property type="match status" value="1"/>
</dbReference>
<dbReference type="EMBL" id="SZNT01000146">
    <property type="protein sequence ID" value="TKH11691.1"/>
    <property type="molecule type" value="Genomic_DNA"/>
</dbReference>
<dbReference type="SUPFAM" id="SSF48179">
    <property type="entry name" value="6-phosphogluconate dehydrogenase C-terminal domain-like"/>
    <property type="match status" value="1"/>
</dbReference>
<dbReference type="InterPro" id="IPR003421">
    <property type="entry name" value="Opine_DH"/>
</dbReference>
<dbReference type="InterPro" id="IPR013328">
    <property type="entry name" value="6PGD_dom2"/>
</dbReference>
<dbReference type="Proteomes" id="UP000309170">
    <property type="component" value="Unassembled WGS sequence"/>
</dbReference>
<evidence type="ECO:0000313" key="4">
    <source>
        <dbReference type="EMBL" id="TKH11691.1"/>
    </source>
</evidence>
<dbReference type="Gene3D" id="1.10.1040.10">
    <property type="entry name" value="N-(1-d-carboxylethyl)-l-norvaline Dehydrogenase, domain 2"/>
    <property type="match status" value="1"/>
</dbReference>
<reference evidence="4 5" key="1">
    <citation type="journal article" date="2019" name="Environ. Microbiol.">
        <title>An active ?-lactamase is a part of an orchestrated cell wall stress resistance network of Bacillus subtilis and related rhizosphere species.</title>
        <authorList>
            <person name="Bucher T."/>
            <person name="Keren-Paz A."/>
            <person name="Hausser J."/>
            <person name="Olender T."/>
            <person name="Cytryn E."/>
            <person name="Kolodkin-Gal I."/>
        </authorList>
    </citation>
    <scope>NUCLEOTIDE SEQUENCE [LARGE SCALE GENOMIC DNA]</scope>
    <source>
        <strain evidence="4 5">I4</strain>
    </source>
</reference>
<organism evidence="4 5">
    <name type="scientific">Peribacillus simplex</name>
    <dbReference type="NCBI Taxonomy" id="1478"/>
    <lineage>
        <taxon>Bacteria</taxon>
        <taxon>Bacillati</taxon>
        <taxon>Bacillota</taxon>
        <taxon>Bacilli</taxon>
        <taxon>Bacillales</taxon>
        <taxon>Bacillaceae</taxon>
        <taxon>Peribacillus</taxon>
    </lineage>
</organism>
<dbReference type="InterPro" id="IPR036291">
    <property type="entry name" value="NAD(P)-bd_dom_sf"/>
</dbReference>
<dbReference type="InterPro" id="IPR051729">
    <property type="entry name" value="Opine/Lysopine_DH"/>
</dbReference>
<name>A0A9X8ZH94_9BACI</name>
<evidence type="ECO:0000313" key="5">
    <source>
        <dbReference type="Proteomes" id="UP000309170"/>
    </source>
</evidence>
<feature type="domain" description="Glycerol-3-phosphate dehydrogenase NAD-dependent N-terminal" evidence="2">
    <location>
        <begin position="7"/>
        <end position="109"/>
    </location>
</feature>
<evidence type="ECO:0000259" key="3">
    <source>
        <dbReference type="Pfam" id="PF02317"/>
    </source>
</evidence>
<dbReference type="SUPFAM" id="SSF51735">
    <property type="entry name" value="NAD(P)-binding Rossmann-fold domains"/>
    <property type="match status" value="1"/>
</dbReference>
<dbReference type="OrthoDB" id="1073746at2"/>
<dbReference type="InterPro" id="IPR008927">
    <property type="entry name" value="6-PGluconate_DH-like_C_sf"/>
</dbReference>
<dbReference type="PANTHER" id="PTHR38015">
    <property type="entry name" value="BLR6086 PROTEIN"/>
    <property type="match status" value="1"/>
</dbReference>
<evidence type="ECO:0000256" key="1">
    <source>
        <dbReference type="ARBA" id="ARBA00023002"/>
    </source>
</evidence>
<sequence length="367" mass="39723">MYMKRSVAVLGGGNGGHTLAADLSLAGHEVRLFEMEKFSHAMKHVFAKKRIECLGEVLNGTAEIAMVTSDIDQALKGAEIILVAVPAFAHKDYANLLADKVSSDQLVVLLPGTLGSLEFVRIWNELGVNQDVVLAESDTLPYATRLEGPGKVRVNVKINVQIGVFPSIRTEWATALLADILSITPVNNILEAGLSSMNPIDHPPGTILNAGRIERSNGEFYIYEEGMTPSVIRVMEQLDQERLEIGKWFGLELMTIAELLHTSGYGPKGTTWEVLNGSRSLTPIKGPTSLQSRYLSEDIPFGLRTFASIADHIGLDTPVMDSMITLGEILVGGTPQGGRTIETLGLGKLSKEEIMDFVLTGTPKVSV</sequence>
<dbReference type="GO" id="GO:0051287">
    <property type="term" value="F:NAD binding"/>
    <property type="evidence" value="ECO:0007669"/>
    <property type="project" value="InterPro"/>
</dbReference>
<proteinExistence type="predicted"/>
<protein>
    <submittedName>
        <fullName evidence="4">Dehydrogenase</fullName>
    </submittedName>
</protein>